<keyword evidence="7" id="KW-0732">Signal</keyword>
<evidence type="ECO:0000256" key="2">
    <source>
        <dbReference type="ARBA" id="ARBA00022448"/>
    </source>
</evidence>
<keyword evidence="5 9" id="KW-0067">ATP-binding</keyword>
<evidence type="ECO:0000256" key="7">
    <source>
        <dbReference type="SAM" id="SignalP"/>
    </source>
</evidence>
<keyword evidence="4" id="KW-0547">Nucleotide-binding</keyword>
<sequence length="171" mass="18605">MRQRVMIAIALSCDPLLLIADEPTTALDVTIQAQLLDFVREIKEERGMSVMWITHDLGVVAELCDQVAVMYAGSIVEMASVDDIFARPKHRLHVDAAQLHALDRGRTAGRLMSIKGLPPNLASLRPGCPFAVRCSAPVERCTVERPALLPAGEDHLAACWNPVADPVTSTN</sequence>
<dbReference type="Pfam" id="PF08352">
    <property type="entry name" value="oligo_HPY"/>
    <property type="match status" value="1"/>
</dbReference>
<evidence type="ECO:0000256" key="1">
    <source>
        <dbReference type="ARBA" id="ARBA00004370"/>
    </source>
</evidence>
<evidence type="ECO:0000313" key="10">
    <source>
        <dbReference type="Proteomes" id="UP001174909"/>
    </source>
</evidence>
<dbReference type="NCBIfam" id="TIGR01727">
    <property type="entry name" value="oligo_HPY"/>
    <property type="match status" value="1"/>
</dbReference>
<dbReference type="InterPro" id="IPR027417">
    <property type="entry name" value="P-loop_NTPase"/>
</dbReference>
<dbReference type="PANTHER" id="PTHR43297:SF2">
    <property type="entry name" value="DIPEPTIDE TRANSPORT ATP-BINDING PROTEIN DPPD"/>
    <property type="match status" value="1"/>
</dbReference>
<dbReference type="InterPro" id="IPR013563">
    <property type="entry name" value="Oligopep_ABC_C"/>
</dbReference>
<proteinExistence type="predicted"/>
<dbReference type="AlphaFoldDB" id="A0AA35RRG3"/>
<dbReference type="Gene3D" id="3.40.50.300">
    <property type="entry name" value="P-loop containing nucleotide triphosphate hydrolases"/>
    <property type="match status" value="1"/>
</dbReference>
<dbReference type="PANTHER" id="PTHR43297">
    <property type="entry name" value="OLIGOPEPTIDE TRANSPORT ATP-BINDING PROTEIN APPD"/>
    <property type="match status" value="1"/>
</dbReference>
<feature type="domain" description="Oligopeptide/dipeptide ABC transporter C-terminal" evidence="8">
    <location>
        <begin position="76"/>
        <end position="141"/>
    </location>
</feature>
<feature type="chain" id="PRO_5041408725" evidence="7">
    <location>
        <begin position="21"/>
        <end position="171"/>
    </location>
</feature>
<evidence type="ECO:0000259" key="8">
    <source>
        <dbReference type="Pfam" id="PF08352"/>
    </source>
</evidence>
<keyword evidence="6" id="KW-0472">Membrane</keyword>
<organism evidence="9 10">
    <name type="scientific">Geodia barretti</name>
    <name type="common">Barrett's horny sponge</name>
    <dbReference type="NCBI Taxonomy" id="519541"/>
    <lineage>
        <taxon>Eukaryota</taxon>
        <taxon>Metazoa</taxon>
        <taxon>Porifera</taxon>
        <taxon>Demospongiae</taxon>
        <taxon>Heteroscleromorpha</taxon>
        <taxon>Tetractinellida</taxon>
        <taxon>Astrophorina</taxon>
        <taxon>Geodiidae</taxon>
        <taxon>Geodia</taxon>
    </lineage>
</organism>
<comment type="caution">
    <text evidence="9">The sequence shown here is derived from an EMBL/GenBank/DDBJ whole genome shotgun (WGS) entry which is preliminary data.</text>
</comment>
<keyword evidence="3" id="KW-1003">Cell membrane</keyword>
<dbReference type="GO" id="GO:0015833">
    <property type="term" value="P:peptide transport"/>
    <property type="evidence" value="ECO:0007669"/>
    <property type="project" value="InterPro"/>
</dbReference>
<protein>
    <submittedName>
        <fullName evidence="9">Probable peptide ABC transporter ATP-binding protein y4tR</fullName>
    </submittedName>
</protein>
<dbReference type="Proteomes" id="UP001174909">
    <property type="component" value="Unassembled WGS sequence"/>
</dbReference>
<dbReference type="InterPro" id="IPR050388">
    <property type="entry name" value="ABC_Ni/Peptide_Import"/>
</dbReference>
<dbReference type="GO" id="GO:0005524">
    <property type="term" value="F:ATP binding"/>
    <property type="evidence" value="ECO:0007669"/>
    <property type="project" value="UniProtKB-KW"/>
</dbReference>
<keyword evidence="2" id="KW-0813">Transport</keyword>
<accession>A0AA35RRG3</accession>
<dbReference type="EMBL" id="CASHTH010001406">
    <property type="protein sequence ID" value="CAI8014957.1"/>
    <property type="molecule type" value="Genomic_DNA"/>
</dbReference>
<evidence type="ECO:0000256" key="5">
    <source>
        <dbReference type="ARBA" id="ARBA00022840"/>
    </source>
</evidence>
<evidence type="ECO:0000313" key="9">
    <source>
        <dbReference type="EMBL" id="CAI8014957.1"/>
    </source>
</evidence>
<evidence type="ECO:0000256" key="4">
    <source>
        <dbReference type="ARBA" id="ARBA00022741"/>
    </source>
</evidence>
<name>A0AA35RRG3_GEOBA</name>
<evidence type="ECO:0000256" key="6">
    <source>
        <dbReference type="ARBA" id="ARBA00023136"/>
    </source>
</evidence>
<reference evidence="9" key="1">
    <citation type="submission" date="2023-03" db="EMBL/GenBank/DDBJ databases">
        <authorList>
            <person name="Steffen K."/>
            <person name="Cardenas P."/>
        </authorList>
    </citation>
    <scope>NUCLEOTIDE SEQUENCE</scope>
</reference>
<evidence type="ECO:0000256" key="3">
    <source>
        <dbReference type="ARBA" id="ARBA00022475"/>
    </source>
</evidence>
<keyword evidence="10" id="KW-1185">Reference proteome</keyword>
<comment type="subcellular location">
    <subcellularLocation>
        <location evidence="1">Membrane</location>
    </subcellularLocation>
</comment>
<dbReference type="SUPFAM" id="SSF52540">
    <property type="entry name" value="P-loop containing nucleoside triphosphate hydrolases"/>
    <property type="match status" value="1"/>
</dbReference>
<dbReference type="GO" id="GO:0016020">
    <property type="term" value="C:membrane"/>
    <property type="evidence" value="ECO:0007669"/>
    <property type="project" value="UniProtKB-SubCell"/>
</dbReference>
<gene>
    <name evidence="9" type="ORF">GBAR_LOCUS9317</name>
</gene>
<feature type="signal peptide" evidence="7">
    <location>
        <begin position="1"/>
        <end position="20"/>
    </location>
</feature>